<sequence length="88" mass="10105">MGCYPAYTEKLRWSDQTIQVHFFKDVSMLCYLPHFSSKRKRKGSLCECFKEKGLTLRRLQIGNDKCDTTSLAKLGYASSFCATHLSDI</sequence>
<accession>A0ACC0XTN4</accession>
<evidence type="ECO:0000313" key="2">
    <source>
        <dbReference type="Proteomes" id="UP001163603"/>
    </source>
</evidence>
<keyword evidence="2" id="KW-1185">Reference proteome</keyword>
<gene>
    <name evidence="1" type="ORF">Pint_07263</name>
</gene>
<proteinExistence type="predicted"/>
<protein>
    <submittedName>
        <fullName evidence="1">Uncharacterized protein</fullName>
    </submittedName>
</protein>
<comment type="caution">
    <text evidence="1">The sequence shown here is derived from an EMBL/GenBank/DDBJ whole genome shotgun (WGS) entry which is preliminary data.</text>
</comment>
<name>A0ACC0XTN4_9ROSI</name>
<dbReference type="Proteomes" id="UP001163603">
    <property type="component" value="Chromosome 10"/>
</dbReference>
<dbReference type="EMBL" id="CM047745">
    <property type="protein sequence ID" value="KAJ0024832.1"/>
    <property type="molecule type" value="Genomic_DNA"/>
</dbReference>
<organism evidence="1 2">
    <name type="scientific">Pistacia integerrima</name>
    <dbReference type="NCBI Taxonomy" id="434235"/>
    <lineage>
        <taxon>Eukaryota</taxon>
        <taxon>Viridiplantae</taxon>
        <taxon>Streptophyta</taxon>
        <taxon>Embryophyta</taxon>
        <taxon>Tracheophyta</taxon>
        <taxon>Spermatophyta</taxon>
        <taxon>Magnoliopsida</taxon>
        <taxon>eudicotyledons</taxon>
        <taxon>Gunneridae</taxon>
        <taxon>Pentapetalae</taxon>
        <taxon>rosids</taxon>
        <taxon>malvids</taxon>
        <taxon>Sapindales</taxon>
        <taxon>Anacardiaceae</taxon>
        <taxon>Pistacia</taxon>
    </lineage>
</organism>
<evidence type="ECO:0000313" key="1">
    <source>
        <dbReference type="EMBL" id="KAJ0024832.1"/>
    </source>
</evidence>
<reference evidence="2" key="1">
    <citation type="journal article" date="2023" name="G3 (Bethesda)">
        <title>Genome assembly and association tests identify interacting loci associated with vigor, precocity, and sex in interspecific pistachio rootstocks.</title>
        <authorList>
            <person name="Palmer W."/>
            <person name="Jacygrad E."/>
            <person name="Sagayaradj S."/>
            <person name="Cavanaugh K."/>
            <person name="Han R."/>
            <person name="Bertier L."/>
            <person name="Beede B."/>
            <person name="Kafkas S."/>
            <person name="Golino D."/>
            <person name="Preece J."/>
            <person name="Michelmore R."/>
        </authorList>
    </citation>
    <scope>NUCLEOTIDE SEQUENCE [LARGE SCALE GENOMIC DNA]</scope>
</reference>